<feature type="compositionally biased region" description="Basic and acidic residues" evidence="1">
    <location>
        <begin position="126"/>
        <end position="139"/>
    </location>
</feature>
<name>A0A5M3MK69_CONPW</name>
<dbReference type="InterPro" id="IPR052814">
    <property type="entry name" value="Peroxisomal_DnaJ"/>
</dbReference>
<dbReference type="PROSITE" id="PS00636">
    <property type="entry name" value="DNAJ_1"/>
    <property type="match status" value="1"/>
</dbReference>
<gene>
    <name evidence="3" type="ORF">CONPUDRAFT_127380</name>
</gene>
<dbReference type="PRINTS" id="PR00625">
    <property type="entry name" value="JDOMAIN"/>
</dbReference>
<dbReference type="EMBL" id="JH711581">
    <property type="protein sequence ID" value="EIW79340.1"/>
    <property type="molecule type" value="Genomic_DNA"/>
</dbReference>
<reference evidence="4" key="1">
    <citation type="journal article" date="2012" name="Science">
        <title>The Paleozoic origin of enzymatic lignin decomposition reconstructed from 31 fungal genomes.</title>
        <authorList>
            <person name="Floudas D."/>
            <person name="Binder M."/>
            <person name="Riley R."/>
            <person name="Barry K."/>
            <person name="Blanchette R.A."/>
            <person name="Henrissat B."/>
            <person name="Martinez A.T."/>
            <person name="Otillar R."/>
            <person name="Spatafora J.W."/>
            <person name="Yadav J.S."/>
            <person name="Aerts A."/>
            <person name="Benoit I."/>
            <person name="Boyd A."/>
            <person name="Carlson A."/>
            <person name="Copeland A."/>
            <person name="Coutinho P.M."/>
            <person name="de Vries R.P."/>
            <person name="Ferreira P."/>
            <person name="Findley K."/>
            <person name="Foster B."/>
            <person name="Gaskell J."/>
            <person name="Glotzer D."/>
            <person name="Gorecki P."/>
            <person name="Heitman J."/>
            <person name="Hesse C."/>
            <person name="Hori C."/>
            <person name="Igarashi K."/>
            <person name="Jurgens J.A."/>
            <person name="Kallen N."/>
            <person name="Kersten P."/>
            <person name="Kohler A."/>
            <person name="Kuees U."/>
            <person name="Kumar T.K.A."/>
            <person name="Kuo A."/>
            <person name="LaButti K."/>
            <person name="Larrondo L.F."/>
            <person name="Lindquist E."/>
            <person name="Ling A."/>
            <person name="Lombard V."/>
            <person name="Lucas S."/>
            <person name="Lundell T."/>
            <person name="Martin R."/>
            <person name="McLaughlin D.J."/>
            <person name="Morgenstern I."/>
            <person name="Morin E."/>
            <person name="Murat C."/>
            <person name="Nagy L.G."/>
            <person name="Nolan M."/>
            <person name="Ohm R.A."/>
            <person name="Patyshakuliyeva A."/>
            <person name="Rokas A."/>
            <person name="Ruiz-Duenas F.J."/>
            <person name="Sabat G."/>
            <person name="Salamov A."/>
            <person name="Samejima M."/>
            <person name="Schmutz J."/>
            <person name="Slot J.C."/>
            <person name="St John F."/>
            <person name="Stenlid J."/>
            <person name="Sun H."/>
            <person name="Sun S."/>
            <person name="Syed K."/>
            <person name="Tsang A."/>
            <person name="Wiebenga A."/>
            <person name="Young D."/>
            <person name="Pisabarro A."/>
            <person name="Eastwood D.C."/>
            <person name="Martin F."/>
            <person name="Cullen D."/>
            <person name="Grigoriev I.V."/>
            <person name="Hibbett D.S."/>
        </authorList>
    </citation>
    <scope>NUCLEOTIDE SEQUENCE [LARGE SCALE GENOMIC DNA]</scope>
    <source>
        <strain evidence="4">RWD-64-598 SS2</strain>
    </source>
</reference>
<dbReference type="GO" id="GO:0005829">
    <property type="term" value="C:cytosol"/>
    <property type="evidence" value="ECO:0007669"/>
    <property type="project" value="TreeGrafter"/>
</dbReference>
<dbReference type="GO" id="GO:0016558">
    <property type="term" value="P:protein import into peroxisome matrix"/>
    <property type="evidence" value="ECO:0007669"/>
    <property type="project" value="TreeGrafter"/>
</dbReference>
<dbReference type="PANTHER" id="PTHR45006">
    <property type="entry name" value="DNAJ-LIKE PROTEIN 1"/>
    <property type="match status" value="1"/>
</dbReference>
<dbReference type="OrthoDB" id="552049at2759"/>
<dbReference type="AlphaFoldDB" id="A0A5M3MK69"/>
<organism evidence="3 4">
    <name type="scientific">Coniophora puteana (strain RWD-64-598)</name>
    <name type="common">Brown rot fungus</name>
    <dbReference type="NCBI Taxonomy" id="741705"/>
    <lineage>
        <taxon>Eukaryota</taxon>
        <taxon>Fungi</taxon>
        <taxon>Dikarya</taxon>
        <taxon>Basidiomycota</taxon>
        <taxon>Agaricomycotina</taxon>
        <taxon>Agaricomycetes</taxon>
        <taxon>Agaricomycetidae</taxon>
        <taxon>Boletales</taxon>
        <taxon>Coniophorineae</taxon>
        <taxon>Coniophoraceae</taxon>
        <taxon>Coniophora</taxon>
    </lineage>
</organism>
<dbReference type="PROSITE" id="PS50076">
    <property type="entry name" value="DNAJ_2"/>
    <property type="match status" value="1"/>
</dbReference>
<accession>A0A5M3MK69</accession>
<evidence type="ECO:0000256" key="1">
    <source>
        <dbReference type="SAM" id="MobiDB-lite"/>
    </source>
</evidence>
<comment type="caution">
    <text evidence="3">The sequence shown here is derived from an EMBL/GenBank/DDBJ whole genome shotgun (WGS) entry which is preliminary data.</text>
</comment>
<evidence type="ECO:0000313" key="4">
    <source>
        <dbReference type="Proteomes" id="UP000053558"/>
    </source>
</evidence>
<dbReference type="KEGG" id="cput:CONPUDRAFT_127380"/>
<feature type="domain" description="J" evidence="2">
    <location>
        <begin position="7"/>
        <end position="71"/>
    </location>
</feature>
<dbReference type="Proteomes" id="UP000053558">
    <property type="component" value="Unassembled WGS sequence"/>
</dbReference>
<evidence type="ECO:0000259" key="2">
    <source>
        <dbReference type="PROSITE" id="PS50076"/>
    </source>
</evidence>
<dbReference type="InterPro" id="IPR001623">
    <property type="entry name" value="DnaJ_domain"/>
</dbReference>
<keyword evidence="4" id="KW-1185">Reference proteome</keyword>
<dbReference type="SMART" id="SM00271">
    <property type="entry name" value="DnaJ"/>
    <property type="match status" value="1"/>
</dbReference>
<protein>
    <submittedName>
        <fullName evidence="3">DnaJ-domain-containing protein</fullName>
    </submittedName>
</protein>
<dbReference type="Gene3D" id="1.10.287.110">
    <property type="entry name" value="DnaJ domain"/>
    <property type="match status" value="1"/>
</dbReference>
<dbReference type="SUPFAM" id="SSF46565">
    <property type="entry name" value="Chaperone J-domain"/>
    <property type="match status" value="1"/>
</dbReference>
<dbReference type="RefSeq" id="XP_007770993.1">
    <property type="nucleotide sequence ID" value="XM_007772803.1"/>
</dbReference>
<feature type="region of interest" description="Disordered" evidence="1">
    <location>
        <begin position="117"/>
        <end position="172"/>
    </location>
</feature>
<dbReference type="InterPro" id="IPR018253">
    <property type="entry name" value="DnaJ_domain_CS"/>
</dbReference>
<dbReference type="CDD" id="cd06257">
    <property type="entry name" value="DnaJ"/>
    <property type="match status" value="1"/>
</dbReference>
<dbReference type="GeneID" id="19200060"/>
<proteinExistence type="predicted"/>
<dbReference type="PANTHER" id="PTHR45006:SF1">
    <property type="entry name" value="DNAJ-LIKE PROTEIN 1"/>
    <property type="match status" value="1"/>
</dbReference>
<dbReference type="InterPro" id="IPR036869">
    <property type="entry name" value="J_dom_sf"/>
</dbReference>
<evidence type="ECO:0000313" key="3">
    <source>
        <dbReference type="EMBL" id="EIW79340.1"/>
    </source>
</evidence>
<dbReference type="Pfam" id="PF00226">
    <property type="entry name" value="DnaJ"/>
    <property type="match status" value="1"/>
</dbReference>
<sequence length="224" mass="24560">MAPVETEYYDLLGVAVDVNDIDLKKAYRKAAIKYHPDKNPSPDAEEKFKDISKAYQVLSDSNLRAVYDKNGKNMVDKENPDLEDAAGFFANVFGGERFREWIGEISLMKEMTSAATAAMSEEEKAELEKQGVKVPDSPKPETPNPAVGTNGDTPVAPQPIHASEQPATSPAVPELHLPEQGVESNDHHRAKAITATPQMANFWHSSRMILTKPSRGNNRAEACG</sequence>